<protein>
    <submittedName>
        <fullName evidence="1">Uncharacterized protein</fullName>
    </submittedName>
</protein>
<name>A0A4Q2USF1_FUSOX</name>
<evidence type="ECO:0000313" key="1">
    <source>
        <dbReference type="EMBL" id="RYC77091.1"/>
    </source>
</evidence>
<gene>
    <name evidence="1" type="ORF">BFJ63_vAg20035</name>
</gene>
<reference evidence="1 2" key="1">
    <citation type="submission" date="2016-12" db="EMBL/GenBank/DDBJ databases">
        <title>Draft genome sequence of Fusarium oxysporum causing rot on Narcissus.</title>
        <authorList>
            <person name="Armitage A.D."/>
            <person name="Taylor A."/>
            <person name="Clarkson J.P."/>
            <person name="Harrison R.J."/>
            <person name="Jackson A.C."/>
        </authorList>
    </citation>
    <scope>NUCLEOTIDE SEQUENCE [LARGE SCALE GENOMIC DNA]</scope>
    <source>
        <strain evidence="1 2">N139</strain>
    </source>
</reference>
<dbReference type="EMBL" id="MQTW01002900">
    <property type="protein sequence ID" value="RYC77091.1"/>
    <property type="molecule type" value="Genomic_DNA"/>
</dbReference>
<feature type="non-terminal residue" evidence="1">
    <location>
        <position position="283"/>
    </location>
</feature>
<proteinExistence type="predicted"/>
<dbReference type="AlphaFoldDB" id="A0A4Q2USF1"/>
<accession>A0A4Q2USF1</accession>
<evidence type="ECO:0000313" key="2">
    <source>
        <dbReference type="Proteomes" id="UP000290540"/>
    </source>
</evidence>
<comment type="caution">
    <text evidence="1">The sequence shown here is derived from an EMBL/GenBank/DDBJ whole genome shotgun (WGS) entry which is preliminary data.</text>
</comment>
<organism evidence="1 2">
    <name type="scientific">Fusarium oxysporum f. sp. narcissi</name>
    <dbReference type="NCBI Taxonomy" id="451672"/>
    <lineage>
        <taxon>Eukaryota</taxon>
        <taxon>Fungi</taxon>
        <taxon>Dikarya</taxon>
        <taxon>Ascomycota</taxon>
        <taxon>Pezizomycotina</taxon>
        <taxon>Sordariomycetes</taxon>
        <taxon>Hypocreomycetidae</taxon>
        <taxon>Hypocreales</taxon>
        <taxon>Nectriaceae</taxon>
        <taxon>Fusarium</taxon>
        <taxon>Fusarium oxysporum species complex</taxon>
    </lineage>
</organism>
<sequence>MRLRQLGSTQSAAFIVPPEVQRNILDLRPGNDQTCSPVTSSDVVYWLLEQSCKANEKMMPLHTSQGFDFCRRTNALWKYFNLAKGPEDRLQLLDTIQQREDWTLEQLYGPKKFFSAEEAISQLDFECLKLFATNICQQKLEQSGDYSSAFEEVELQREVEFEFEQLRENQKPVKYIALTFPGLEPALIHFVKAGHLQEGNSFVQGFEFLSRTKIGRKFGLQKSSSRLFVSKQFTKSIQSNRRMNDEDVVRPVEWVLWSSETETAVIVIPEEAELLLPILCNES</sequence>
<dbReference type="Proteomes" id="UP000290540">
    <property type="component" value="Unassembled WGS sequence"/>
</dbReference>